<feature type="transmembrane region" description="Helical" evidence="7">
    <location>
        <begin position="136"/>
        <end position="156"/>
    </location>
</feature>
<evidence type="ECO:0000256" key="2">
    <source>
        <dbReference type="ARBA" id="ARBA00007977"/>
    </source>
</evidence>
<evidence type="ECO:0000256" key="6">
    <source>
        <dbReference type="ARBA" id="ARBA00023136"/>
    </source>
</evidence>
<evidence type="ECO:0000256" key="1">
    <source>
        <dbReference type="ARBA" id="ARBA00004651"/>
    </source>
</evidence>
<comment type="caution">
    <text evidence="8">The sequence shown here is derived from an EMBL/GenBank/DDBJ whole genome shotgun (WGS) entry which is preliminary data.</text>
</comment>
<evidence type="ECO:0000256" key="3">
    <source>
        <dbReference type="ARBA" id="ARBA00022475"/>
    </source>
</evidence>
<evidence type="ECO:0000313" key="9">
    <source>
        <dbReference type="Proteomes" id="UP000613011"/>
    </source>
</evidence>
<name>A0A937D389_9BURK</name>
<dbReference type="EMBL" id="JAEQNA010000008">
    <property type="protein sequence ID" value="MBL0422419.1"/>
    <property type="molecule type" value="Genomic_DNA"/>
</dbReference>
<dbReference type="GO" id="GO:0005886">
    <property type="term" value="C:plasma membrane"/>
    <property type="evidence" value="ECO:0007669"/>
    <property type="project" value="UniProtKB-SubCell"/>
</dbReference>
<feature type="transmembrane region" description="Helical" evidence="7">
    <location>
        <begin position="272"/>
        <end position="291"/>
    </location>
</feature>
<dbReference type="PANTHER" id="PTHR30106:SF2">
    <property type="entry name" value="UPF0324 INNER MEMBRANE PROTEIN YEIH"/>
    <property type="match status" value="1"/>
</dbReference>
<accession>A0A937D389</accession>
<comment type="subcellular location">
    <subcellularLocation>
        <location evidence="1">Cell membrane</location>
        <topology evidence="1">Multi-pass membrane protein</topology>
    </subcellularLocation>
</comment>
<evidence type="ECO:0000256" key="7">
    <source>
        <dbReference type="SAM" id="Phobius"/>
    </source>
</evidence>
<feature type="transmembrane region" description="Helical" evidence="7">
    <location>
        <begin position="49"/>
        <end position="65"/>
    </location>
</feature>
<feature type="transmembrane region" description="Helical" evidence="7">
    <location>
        <begin position="168"/>
        <end position="188"/>
    </location>
</feature>
<sequence length="356" mass="37220">MSRSPPASQPSPRRRALAASIRALRLMPGSALASLFALAATFVATQHGGPQFLYALLFGVAFHYLSRDPRTSPGIEFCSRGLLRLGVALLGARITADQIAGLGWSTASIVIAGVLTTLGVGLLAGRWLGLSRAQGVLSGGSVAICGASAALAISAVLPPSKHGERFTLMVVVTVTVLSTVAMVLYPLVATALQLPPQLAGLFLGGTIHDVAQVVGAGYTLGQETGDIAVVVKLFRVSMLALVVLSVSAAVKASRPRAQAETLHRSAGSQQPLVPWFLWLFIAVVILNTFGALPLPVVQFANDISRASLVVAIAALGMKTSFRELARAGWRPMLLILAETGWLAGLVLVCAWAQLHW</sequence>
<feature type="transmembrane region" description="Helical" evidence="7">
    <location>
        <begin position="303"/>
        <end position="321"/>
    </location>
</feature>
<reference evidence="8" key="1">
    <citation type="submission" date="2021-01" db="EMBL/GenBank/DDBJ databases">
        <title>Ramlibacter sp. strain AW1 16S ribosomal RNA gene Genome sequencing and assembly.</title>
        <authorList>
            <person name="Kang M."/>
        </authorList>
    </citation>
    <scope>NUCLEOTIDE SEQUENCE</scope>
    <source>
        <strain evidence="8">AW1</strain>
    </source>
</reference>
<feature type="transmembrane region" description="Helical" evidence="7">
    <location>
        <begin position="233"/>
        <end position="252"/>
    </location>
</feature>
<keyword evidence="5 7" id="KW-1133">Transmembrane helix</keyword>
<dbReference type="PANTHER" id="PTHR30106">
    <property type="entry name" value="INNER MEMBRANE PROTEIN YEIH-RELATED"/>
    <property type="match status" value="1"/>
</dbReference>
<protein>
    <submittedName>
        <fullName evidence="8">Sulfate exporter family transporter</fullName>
    </submittedName>
</protein>
<organism evidence="8 9">
    <name type="scientific">Ramlibacter aurantiacus</name>
    <dbReference type="NCBI Taxonomy" id="2801330"/>
    <lineage>
        <taxon>Bacteria</taxon>
        <taxon>Pseudomonadati</taxon>
        <taxon>Pseudomonadota</taxon>
        <taxon>Betaproteobacteria</taxon>
        <taxon>Burkholderiales</taxon>
        <taxon>Comamonadaceae</taxon>
        <taxon>Ramlibacter</taxon>
    </lineage>
</organism>
<dbReference type="Proteomes" id="UP000613011">
    <property type="component" value="Unassembled WGS sequence"/>
</dbReference>
<comment type="similarity">
    <text evidence="2">Belongs to the UPF0324 family.</text>
</comment>
<keyword evidence="6 7" id="KW-0472">Membrane</keyword>
<feature type="transmembrane region" description="Helical" evidence="7">
    <location>
        <begin position="23"/>
        <end position="43"/>
    </location>
</feature>
<evidence type="ECO:0000256" key="5">
    <source>
        <dbReference type="ARBA" id="ARBA00022989"/>
    </source>
</evidence>
<evidence type="ECO:0000256" key="4">
    <source>
        <dbReference type="ARBA" id="ARBA00022692"/>
    </source>
</evidence>
<gene>
    <name evidence="8" type="ORF">JI739_18880</name>
</gene>
<dbReference type="AlphaFoldDB" id="A0A937D389"/>
<evidence type="ECO:0000313" key="8">
    <source>
        <dbReference type="EMBL" id="MBL0422419.1"/>
    </source>
</evidence>
<keyword evidence="9" id="KW-1185">Reference proteome</keyword>
<feature type="transmembrane region" description="Helical" evidence="7">
    <location>
        <begin position="333"/>
        <end position="354"/>
    </location>
</feature>
<dbReference type="Pfam" id="PF03601">
    <property type="entry name" value="Cons_hypoth698"/>
    <property type="match status" value="1"/>
</dbReference>
<dbReference type="InterPro" id="IPR018383">
    <property type="entry name" value="UPF0324_pro"/>
</dbReference>
<feature type="transmembrane region" description="Helical" evidence="7">
    <location>
        <begin position="102"/>
        <end position="124"/>
    </location>
</feature>
<keyword evidence="4 7" id="KW-0812">Transmembrane</keyword>
<proteinExistence type="inferred from homology"/>
<keyword evidence="3" id="KW-1003">Cell membrane</keyword>